<sequence>MVGFILPSIIRVVLSKYIGEYRNTVHLSFAPMIYNIFFILPLSGANWFGSIFYKSLRGYGGHLSLLISFILSSLMVFVCKISGRIGKRIKINQRTDTSILIERPRQELCRFSYREIISIFCYVIVGYLVGQDILRCAYEYYLLNMPLDVHFIIDRVIIFIFASSTIAGIRTFIIYKYDIPASWMSGNVTQNFLLALTVGMREVVRLFVDLLYNYHFEASVYYATCVMSTIGLVIGIGAGFSLIISFIITFAVFNRDDVQVLETE</sequence>
<reference evidence="2" key="1">
    <citation type="submission" date="2006-10" db="EMBL/GenBank/DDBJ databases">
        <authorList>
            <person name="Amadeo P."/>
            <person name="Zhao Q."/>
            <person name="Wortman J."/>
            <person name="Fraser-Liggett C."/>
            <person name="Carlton J."/>
        </authorList>
    </citation>
    <scope>NUCLEOTIDE SEQUENCE</scope>
    <source>
        <strain evidence="2">G3</strain>
    </source>
</reference>
<keyword evidence="1" id="KW-0472">Membrane</keyword>
<feature type="transmembrane region" description="Helical" evidence="1">
    <location>
        <begin position="149"/>
        <end position="169"/>
    </location>
</feature>
<organism evidence="2 3">
    <name type="scientific">Trichomonas vaginalis (strain ATCC PRA-98 / G3)</name>
    <dbReference type="NCBI Taxonomy" id="412133"/>
    <lineage>
        <taxon>Eukaryota</taxon>
        <taxon>Metamonada</taxon>
        <taxon>Parabasalia</taxon>
        <taxon>Trichomonadida</taxon>
        <taxon>Trichomonadidae</taxon>
        <taxon>Trichomonas</taxon>
    </lineage>
</organism>
<evidence type="ECO:0000313" key="2">
    <source>
        <dbReference type="EMBL" id="EAY19603.1"/>
    </source>
</evidence>
<dbReference type="AlphaFoldDB" id="A2DJ28"/>
<reference evidence="2" key="2">
    <citation type="journal article" date="2007" name="Science">
        <title>Draft genome sequence of the sexually transmitted pathogen Trichomonas vaginalis.</title>
        <authorList>
            <person name="Carlton J.M."/>
            <person name="Hirt R.P."/>
            <person name="Silva J.C."/>
            <person name="Delcher A.L."/>
            <person name="Schatz M."/>
            <person name="Zhao Q."/>
            <person name="Wortman J.R."/>
            <person name="Bidwell S.L."/>
            <person name="Alsmark U.C.M."/>
            <person name="Besteiro S."/>
            <person name="Sicheritz-Ponten T."/>
            <person name="Noel C.J."/>
            <person name="Dacks J.B."/>
            <person name="Foster P.G."/>
            <person name="Simillion C."/>
            <person name="Van de Peer Y."/>
            <person name="Miranda-Saavedra D."/>
            <person name="Barton G.J."/>
            <person name="Westrop G.D."/>
            <person name="Mueller S."/>
            <person name="Dessi D."/>
            <person name="Fiori P.L."/>
            <person name="Ren Q."/>
            <person name="Paulsen I."/>
            <person name="Zhang H."/>
            <person name="Bastida-Corcuera F.D."/>
            <person name="Simoes-Barbosa A."/>
            <person name="Brown M.T."/>
            <person name="Hayes R.D."/>
            <person name="Mukherjee M."/>
            <person name="Okumura C.Y."/>
            <person name="Schneider R."/>
            <person name="Smith A.J."/>
            <person name="Vanacova S."/>
            <person name="Villalvazo M."/>
            <person name="Haas B.J."/>
            <person name="Pertea M."/>
            <person name="Feldblyum T.V."/>
            <person name="Utterback T.R."/>
            <person name="Shu C.L."/>
            <person name="Osoegawa K."/>
            <person name="de Jong P.J."/>
            <person name="Hrdy I."/>
            <person name="Horvathova L."/>
            <person name="Zubacova Z."/>
            <person name="Dolezal P."/>
            <person name="Malik S.B."/>
            <person name="Logsdon J.M. Jr."/>
            <person name="Henze K."/>
            <person name="Gupta A."/>
            <person name="Wang C.C."/>
            <person name="Dunne R.L."/>
            <person name="Upcroft J.A."/>
            <person name="Upcroft P."/>
            <person name="White O."/>
            <person name="Salzberg S.L."/>
            <person name="Tang P."/>
            <person name="Chiu C.-H."/>
            <person name="Lee Y.-S."/>
            <person name="Embley T.M."/>
            <person name="Coombs G.H."/>
            <person name="Mottram J.C."/>
            <person name="Tachezy J."/>
            <person name="Fraser-Liggett C.M."/>
            <person name="Johnson P.J."/>
        </authorList>
    </citation>
    <scope>NUCLEOTIDE SEQUENCE [LARGE SCALE GENOMIC DNA]</scope>
    <source>
        <strain evidence="2">G3</strain>
    </source>
</reference>
<dbReference type="VEuPathDB" id="TrichDB:TVAG_228660"/>
<proteinExistence type="predicted"/>
<feature type="transmembrane region" description="Helical" evidence="1">
    <location>
        <begin position="111"/>
        <end position="129"/>
    </location>
</feature>
<dbReference type="EMBL" id="DS113206">
    <property type="protein sequence ID" value="EAY19603.1"/>
    <property type="molecule type" value="Genomic_DNA"/>
</dbReference>
<keyword evidence="1" id="KW-1133">Transmembrane helix</keyword>
<dbReference type="VEuPathDB" id="TrichDB:TVAGG3_0470780"/>
<gene>
    <name evidence="2" type="ORF">TVAG_228660</name>
</gene>
<dbReference type="KEGG" id="tva:5465131"/>
<dbReference type="InParanoid" id="A2DJ28"/>
<feature type="transmembrane region" description="Helical" evidence="1">
    <location>
        <begin position="220"/>
        <end position="253"/>
    </location>
</feature>
<keyword evidence="3" id="KW-1185">Reference proteome</keyword>
<name>A2DJ28_TRIV3</name>
<accession>A2DJ28</accession>
<evidence type="ECO:0000256" key="1">
    <source>
        <dbReference type="SAM" id="Phobius"/>
    </source>
</evidence>
<feature type="transmembrane region" description="Helical" evidence="1">
    <location>
        <begin position="32"/>
        <end position="53"/>
    </location>
</feature>
<feature type="transmembrane region" description="Helical" evidence="1">
    <location>
        <begin position="59"/>
        <end position="79"/>
    </location>
</feature>
<evidence type="ECO:0000313" key="3">
    <source>
        <dbReference type="Proteomes" id="UP000001542"/>
    </source>
</evidence>
<dbReference type="Proteomes" id="UP000001542">
    <property type="component" value="Unassembled WGS sequence"/>
</dbReference>
<keyword evidence="1" id="KW-0812">Transmembrane</keyword>
<protein>
    <submittedName>
        <fullName evidence="2">Uncharacterized protein</fullName>
    </submittedName>
</protein>
<dbReference type="RefSeq" id="XP_001580589.1">
    <property type="nucleotide sequence ID" value="XM_001580539.1"/>
</dbReference>